<reference evidence="2 3" key="1">
    <citation type="submission" date="2023-11" db="EMBL/GenBank/DDBJ databases">
        <title>Unpublished Manusciprt.</title>
        <authorList>
            <person name="Saticioglu I.B."/>
            <person name="Ay H."/>
            <person name="Ajmi N."/>
            <person name="Altun S."/>
            <person name="Duman M."/>
        </authorList>
    </citation>
    <scope>NUCLEOTIDE SEQUENCE [LARGE SCALE GENOMIC DNA]</scope>
    <source>
        <strain evidence="2 3">Fl-318</strain>
    </source>
</reference>
<dbReference type="RefSeq" id="WP_230001877.1">
    <property type="nucleotide sequence ID" value="NZ_CP087134.1"/>
</dbReference>
<dbReference type="Proteomes" id="UP001273350">
    <property type="component" value="Unassembled WGS sequence"/>
</dbReference>
<sequence length="430" mass="49696">MFKKIAFSLFISCTAHLYAQDSISRNTNRQRLDFAKMYFEFGGTYVSSFKGKQIQDNTITTFNHPATVNQYLTWGGFHFWGHAEFFVVVPLGQLNLKKNTVETYELDQSVVTGLRIYPWAMQDKKARPFVGVNWGAVDFKQIINSDENSTVLTKDFLLNFEAGLLYNYKSFGLRLGVNYNADNKWDYPLDKEKKAEIKTPEITASLGLLYAFDSTKDTNKENIDRWNSYPEFSKLSYKARRKGAFFIGIGPSFSFSLSKSDYNQMKLPYLNDKIASKNYFDIALGYHFTKANLFTALSFRNPKFETEGYGSSQTIKKTALALEVNKFLMDYSGFAPFVGLNISYDKLRYEQEIEGVKSAIKFKGKFEPGLTFGWDIVPGKTDEVLVLRTNLRWYPLSEFDVNGQKFSFRQLEYNLIQLVFYPERMKKSKM</sequence>
<feature type="chain" id="PRO_5046118622" evidence="1">
    <location>
        <begin position="20"/>
        <end position="430"/>
    </location>
</feature>
<comment type="caution">
    <text evidence="2">The sequence shown here is derived from an EMBL/GenBank/DDBJ whole genome shotgun (WGS) entry which is preliminary data.</text>
</comment>
<dbReference type="Gene3D" id="2.40.160.20">
    <property type="match status" value="2"/>
</dbReference>
<protein>
    <submittedName>
        <fullName evidence="2">Uncharacterized protein</fullName>
    </submittedName>
</protein>
<gene>
    <name evidence="2" type="ORF">SGQ83_07115</name>
</gene>
<keyword evidence="3" id="KW-1185">Reference proteome</keyword>
<keyword evidence="1" id="KW-0732">Signal</keyword>
<evidence type="ECO:0000256" key="1">
    <source>
        <dbReference type="SAM" id="SignalP"/>
    </source>
</evidence>
<proteinExistence type="predicted"/>
<dbReference type="EMBL" id="JAWXVI010000004">
    <property type="protein sequence ID" value="MDX6189110.1"/>
    <property type="molecule type" value="Genomic_DNA"/>
</dbReference>
<accession>A0ABU4R956</accession>
<name>A0ABU4R956_9FLAO</name>
<feature type="signal peptide" evidence="1">
    <location>
        <begin position="1"/>
        <end position="19"/>
    </location>
</feature>
<evidence type="ECO:0000313" key="3">
    <source>
        <dbReference type="Proteomes" id="UP001273350"/>
    </source>
</evidence>
<organism evidence="2 3">
    <name type="scientific">Flavobacterium cupriresistens</name>
    <dbReference type="NCBI Taxonomy" id="2893885"/>
    <lineage>
        <taxon>Bacteria</taxon>
        <taxon>Pseudomonadati</taxon>
        <taxon>Bacteroidota</taxon>
        <taxon>Flavobacteriia</taxon>
        <taxon>Flavobacteriales</taxon>
        <taxon>Flavobacteriaceae</taxon>
        <taxon>Flavobacterium</taxon>
    </lineage>
</organism>
<evidence type="ECO:0000313" key="2">
    <source>
        <dbReference type="EMBL" id="MDX6189110.1"/>
    </source>
</evidence>